<keyword evidence="3" id="KW-1185">Reference proteome</keyword>
<proteinExistence type="predicted"/>
<organism evidence="2 3">
    <name type="scientific">Merluccius polli</name>
    <name type="common">Benguela hake</name>
    <name type="synonym">Merluccius cadenati</name>
    <dbReference type="NCBI Taxonomy" id="89951"/>
    <lineage>
        <taxon>Eukaryota</taxon>
        <taxon>Metazoa</taxon>
        <taxon>Chordata</taxon>
        <taxon>Craniata</taxon>
        <taxon>Vertebrata</taxon>
        <taxon>Euteleostomi</taxon>
        <taxon>Actinopterygii</taxon>
        <taxon>Neopterygii</taxon>
        <taxon>Teleostei</taxon>
        <taxon>Neoteleostei</taxon>
        <taxon>Acanthomorphata</taxon>
        <taxon>Zeiogadaria</taxon>
        <taxon>Gadariae</taxon>
        <taxon>Gadiformes</taxon>
        <taxon>Gadoidei</taxon>
        <taxon>Merlucciidae</taxon>
        <taxon>Merluccius</taxon>
    </lineage>
</organism>
<feature type="compositionally biased region" description="Basic residues" evidence="1">
    <location>
        <begin position="85"/>
        <end position="101"/>
    </location>
</feature>
<feature type="region of interest" description="Disordered" evidence="1">
    <location>
        <begin position="71"/>
        <end position="110"/>
    </location>
</feature>
<dbReference type="AlphaFoldDB" id="A0AA47MN88"/>
<name>A0AA47MN88_MERPO</name>
<evidence type="ECO:0000313" key="3">
    <source>
        <dbReference type="Proteomes" id="UP001174136"/>
    </source>
</evidence>
<sequence>MIPRWRRVNNTRLSVSPDFAKIVVFHLLLIVLFTQNSTALTSYSRQELLDIGNYNTDNFITDLQLIPEISRTPEAAHSSRPGGSAHRRRRDRKQSRGKRGGLRAGLKPTPHRLPSPSIFLTNVRSLVNKMDELRLCLTKNKRIMDSNIMIFTETWLNSSSPDSAIELAERYTHRADRTTDGSGKTRGGAFI</sequence>
<evidence type="ECO:0000313" key="2">
    <source>
        <dbReference type="EMBL" id="KAK0143190.1"/>
    </source>
</evidence>
<gene>
    <name evidence="2" type="ORF">N1851_018682</name>
</gene>
<dbReference type="Proteomes" id="UP001174136">
    <property type="component" value="Unassembled WGS sequence"/>
</dbReference>
<evidence type="ECO:0000256" key="1">
    <source>
        <dbReference type="SAM" id="MobiDB-lite"/>
    </source>
</evidence>
<accession>A0AA47MN88</accession>
<comment type="caution">
    <text evidence="2">The sequence shown here is derived from an EMBL/GenBank/DDBJ whole genome shotgun (WGS) entry which is preliminary data.</text>
</comment>
<dbReference type="EMBL" id="JAOPHQ010003429">
    <property type="protein sequence ID" value="KAK0143190.1"/>
    <property type="molecule type" value="Genomic_DNA"/>
</dbReference>
<reference evidence="2" key="1">
    <citation type="journal article" date="2023" name="Front. Mar. Sci.">
        <title>A new Merluccius polli reference genome to investigate the effects of global change in West African waters.</title>
        <authorList>
            <person name="Mateo J.L."/>
            <person name="Blanco-Fernandez C."/>
            <person name="Garcia-Vazquez E."/>
            <person name="Machado-Schiaffino G."/>
        </authorList>
    </citation>
    <scope>NUCLEOTIDE SEQUENCE</scope>
    <source>
        <strain evidence="2">C29</strain>
        <tissue evidence="2">Fin</tissue>
    </source>
</reference>
<protein>
    <submittedName>
        <fullName evidence="2">Uncharacterized protein</fullName>
    </submittedName>
</protein>